<sequence length="569" mass="64375">MSVQRHQTARSRYTGLLSLAGALGVITLLAVSIGYFSCELHKILYREHVPVFDSMAYTNTLALIMQTSHNQGLLDALSLALHKTTVFLPWLIAAVIGKFIPASRFIGIWIQTGILTLFLYSLFYYFYRVRNLSCSLSVMLLLPFVGFSGLYASHGGLSDFRMDLSLFLWFSISVTWYLIASRTDRLFDYCIFGMSCGLACLNRATAPVYLGISLLPPIIWEMFRSKKRSRMLKHLCCAGASALIMCGWFYAVRFQHLHRYYFIWNVDSTACLPLAAASRHFFFAFRFLGKPLLILMLFWNIVLLPYFFSTPEKLWYYVSHVDVKVLYIGLAPAAFLMITGAGLNPYVAMPSAFGILLFLCLPCTVMFTKEDFLLFKQQFFMASVGILIFVMAQGLISHANAPVGSMKALRQIVDLMKADARSRKDTEISYSTTYVKWGVNASIRNILLYEYQGQYRAKDVVVDEFSFSSPVKGLNTDSPAGWKSVSGESDMEKMNTLLLDANAQLDYIILPTQETARHLENAMKHVKINEFATELRKQFLASGNWIPISGVITVDQDEQVMVYRNQGKG</sequence>
<evidence type="ECO:0000256" key="1">
    <source>
        <dbReference type="SAM" id="Phobius"/>
    </source>
</evidence>
<feature type="transmembrane region" description="Helical" evidence="1">
    <location>
        <begin position="262"/>
        <end position="285"/>
    </location>
</feature>
<keyword evidence="1" id="KW-1133">Transmembrane helix</keyword>
<protein>
    <recommendedName>
        <fullName evidence="4">Glycosyltransferase RgtA/B/C/D-like domain-containing protein</fullName>
    </recommendedName>
</protein>
<reference evidence="2 3" key="1">
    <citation type="submission" date="2017-10" db="EMBL/GenBank/DDBJ databases">
        <title>Novel microbial diversity and functional potential in the marine mammal oral microbiome.</title>
        <authorList>
            <person name="Dudek N.K."/>
            <person name="Sun C.L."/>
            <person name="Burstein D."/>
            <person name="Kantor R.S."/>
            <person name="Aliaga Goltsman D.S."/>
            <person name="Bik E.M."/>
            <person name="Thomas B.C."/>
            <person name="Banfield J.F."/>
            <person name="Relman D.A."/>
        </authorList>
    </citation>
    <scope>NUCLEOTIDE SEQUENCE [LARGE SCALE GENOMIC DNA]</scope>
    <source>
        <strain evidence="2">DOLZORAL124_49_17</strain>
    </source>
</reference>
<keyword evidence="1" id="KW-0472">Membrane</keyword>
<accession>A0A2G6E6S0</accession>
<proteinExistence type="predicted"/>
<evidence type="ECO:0000313" key="2">
    <source>
        <dbReference type="EMBL" id="PID57592.1"/>
    </source>
</evidence>
<feature type="transmembrane region" description="Helical" evidence="1">
    <location>
        <begin position="12"/>
        <end position="36"/>
    </location>
</feature>
<comment type="caution">
    <text evidence="2">The sequence shown here is derived from an EMBL/GenBank/DDBJ whole genome shotgun (WGS) entry which is preliminary data.</text>
</comment>
<feature type="transmembrane region" description="Helical" evidence="1">
    <location>
        <begin position="379"/>
        <end position="401"/>
    </location>
</feature>
<feature type="transmembrane region" description="Helical" evidence="1">
    <location>
        <begin position="231"/>
        <end position="250"/>
    </location>
</feature>
<evidence type="ECO:0008006" key="4">
    <source>
        <dbReference type="Google" id="ProtNLM"/>
    </source>
</evidence>
<feature type="transmembrane region" description="Helical" evidence="1">
    <location>
        <begin position="346"/>
        <end position="367"/>
    </location>
</feature>
<feature type="transmembrane region" description="Helical" evidence="1">
    <location>
        <begin position="164"/>
        <end position="180"/>
    </location>
</feature>
<name>A0A2G6E6S0_9BACT</name>
<feature type="transmembrane region" description="Helical" evidence="1">
    <location>
        <begin position="292"/>
        <end position="308"/>
    </location>
</feature>
<feature type="transmembrane region" description="Helical" evidence="1">
    <location>
        <begin position="133"/>
        <end position="152"/>
    </location>
</feature>
<organism evidence="2 3">
    <name type="scientific">candidate division KSB3 bacterium</name>
    <dbReference type="NCBI Taxonomy" id="2044937"/>
    <lineage>
        <taxon>Bacteria</taxon>
        <taxon>candidate division KSB3</taxon>
    </lineage>
</organism>
<dbReference type="EMBL" id="PDPS01000026">
    <property type="protein sequence ID" value="PID57592.1"/>
    <property type="molecule type" value="Genomic_DNA"/>
</dbReference>
<feature type="transmembrane region" description="Helical" evidence="1">
    <location>
        <begin position="108"/>
        <end position="127"/>
    </location>
</feature>
<evidence type="ECO:0000313" key="3">
    <source>
        <dbReference type="Proteomes" id="UP000229740"/>
    </source>
</evidence>
<feature type="transmembrane region" description="Helical" evidence="1">
    <location>
        <begin position="314"/>
        <end position="339"/>
    </location>
</feature>
<dbReference type="AlphaFoldDB" id="A0A2G6E6S0"/>
<dbReference type="Proteomes" id="UP000229740">
    <property type="component" value="Unassembled WGS sequence"/>
</dbReference>
<keyword evidence="1" id="KW-0812">Transmembrane</keyword>
<gene>
    <name evidence="2" type="ORF">CSB45_07135</name>
</gene>